<feature type="compositionally biased region" description="Pro residues" evidence="5">
    <location>
        <begin position="367"/>
        <end position="381"/>
    </location>
</feature>
<comment type="similarity">
    <text evidence="1">Belongs to the type-B carboxylesterase/lipase family.</text>
</comment>
<evidence type="ECO:0000256" key="5">
    <source>
        <dbReference type="SAM" id="MobiDB-lite"/>
    </source>
</evidence>
<feature type="domain" description="Carboxylesterase type B" evidence="6">
    <location>
        <begin position="1"/>
        <end position="274"/>
    </location>
</feature>
<dbReference type="SUPFAM" id="SSF53474">
    <property type="entry name" value="alpha/beta-Hydrolases"/>
    <property type="match status" value="1"/>
</dbReference>
<dbReference type="GO" id="GO:0005886">
    <property type="term" value="C:plasma membrane"/>
    <property type="evidence" value="ECO:0007669"/>
    <property type="project" value="TreeGrafter"/>
</dbReference>
<feature type="region of interest" description="Disordered" evidence="5">
    <location>
        <begin position="344"/>
        <end position="579"/>
    </location>
</feature>
<evidence type="ECO:0000313" key="8">
    <source>
        <dbReference type="Proteomes" id="UP000728032"/>
    </source>
</evidence>
<keyword evidence="2" id="KW-0719">Serine esterase</keyword>
<dbReference type="PANTHER" id="PTHR43918:SF4">
    <property type="entry name" value="CARBOXYLIC ESTER HYDROLASE"/>
    <property type="match status" value="1"/>
</dbReference>
<keyword evidence="3" id="KW-0378">Hydrolase</keyword>
<proteinExistence type="inferred from homology"/>
<dbReference type="InterPro" id="IPR050654">
    <property type="entry name" value="AChE-related_enzymes"/>
</dbReference>
<dbReference type="OrthoDB" id="3200163at2759"/>
<evidence type="ECO:0000256" key="2">
    <source>
        <dbReference type="ARBA" id="ARBA00022487"/>
    </source>
</evidence>
<evidence type="ECO:0000256" key="1">
    <source>
        <dbReference type="ARBA" id="ARBA00005964"/>
    </source>
</evidence>
<evidence type="ECO:0000256" key="4">
    <source>
        <dbReference type="ARBA" id="ARBA00023180"/>
    </source>
</evidence>
<dbReference type="GO" id="GO:0006581">
    <property type="term" value="P:acetylcholine catabolic process"/>
    <property type="evidence" value="ECO:0007669"/>
    <property type="project" value="TreeGrafter"/>
</dbReference>
<dbReference type="InterPro" id="IPR002018">
    <property type="entry name" value="CarbesteraseB"/>
</dbReference>
<dbReference type="Gene3D" id="3.40.50.1820">
    <property type="entry name" value="alpha/beta hydrolase"/>
    <property type="match status" value="1"/>
</dbReference>
<reference evidence="7" key="1">
    <citation type="submission" date="2020-11" db="EMBL/GenBank/DDBJ databases">
        <authorList>
            <person name="Tran Van P."/>
        </authorList>
    </citation>
    <scope>NUCLEOTIDE SEQUENCE</scope>
</reference>
<dbReference type="Proteomes" id="UP000728032">
    <property type="component" value="Unassembled WGS sequence"/>
</dbReference>
<dbReference type="EMBL" id="OC933534">
    <property type="protein sequence ID" value="CAD7659908.1"/>
    <property type="molecule type" value="Genomic_DNA"/>
</dbReference>
<dbReference type="GO" id="GO:0005615">
    <property type="term" value="C:extracellular space"/>
    <property type="evidence" value="ECO:0007669"/>
    <property type="project" value="TreeGrafter"/>
</dbReference>
<evidence type="ECO:0000259" key="6">
    <source>
        <dbReference type="Pfam" id="PF00135"/>
    </source>
</evidence>
<keyword evidence="8" id="KW-1185">Reference proteome</keyword>
<gene>
    <name evidence="7" type="ORF">ONB1V03_LOCUS16479</name>
</gene>
<dbReference type="PANTHER" id="PTHR43918">
    <property type="entry name" value="ACETYLCHOLINESTERASE"/>
    <property type="match status" value="1"/>
</dbReference>
<evidence type="ECO:0000256" key="3">
    <source>
        <dbReference type="ARBA" id="ARBA00022801"/>
    </source>
</evidence>
<organism evidence="7">
    <name type="scientific">Oppiella nova</name>
    <dbReference type="NCBI Taxonomy" id="334625"/>
    <lineage>
        <taxon>Eukaryota</taxon>
        <taxon>Metazoa</taxon>
        <taxon>Ecdysozoa</taxon>
        <taxon>Arthropoda</taxon>
        <taxon>Chelicerata</taxon>
        <taxon>Arachnida</taxon>
        <taxon>Acari</taxon>
        <taxon>Acariformes</taxon>
        <taxon>Sarcoptiformes</taxon>
        <taxon>Oribatida</taxon>
        <taxon>Brachypylina</taxon>
        <taxon>Oppioidea</taxon>
        <taxon>Oppiidae</taxon>
        <taxon>Oppiella</taxon>
    </lineage>
</organism>
<feature type="non-terminal residue" evidence="7">
    <location>
        <position position="579"/>
    </location>
</feature>
<dbReference type="GO" id="GO:0003990">
    <property type="term" value="F:acetylcholinesterase activity"/>
    <property type="evidence" value="ECO:0007669"/>
    <property type="project" value="TreeGrafter"/>
</dbReference>
<dbReference type="AlphaFoldDB" id="A0A7R9MGQ7"/>
<feature type="compositionally biased region" description="Low complexity" evidence="5">
    <location>
        <begin position="526"/>
        <end position="552"/>
    </location>
</feature>
<protein>
    <recommendedName>
        <fullName evidence="6">Carboxylesterase type B domain-containing protein</fullName>
    </recommendedName>
</protein>
<sequence>VKENIHAFKGDPKRITLFGEGAGSWSVAAHIISPLTKGLFNRAILSSGALLEFKNGFLNKTEALKQSKEMAKQFGCQLKGMFAKNWIECLKDPKKINTNELSKYTSFFAYPVYGTEYLPYNAQTAFKKGKFRDDIELMAGVTTNEGPIITKFVYPATNIQSIASKQDFQFTVNRMPFDGLKTDKIIDFYISRDKDPFATDRFNTAFNEFYADFRTVCPTYLFAQLFAKYSSDGNVYFYQYTKRPVAQCESHNMSRCHVGEDMSFVFGEPVLLTPSEAPKPSAVSTITTAIVAQQKARLAAQKVQKAKLAQQQRAKAAARPVKVAVTTSVQQVVVAQPADTVLPAAGQEQPASPPADPNAATPVGDGNPPPPQDPNAAPPAVAPADGQAPPPAPETSGQPVEVTTGAPIGGEVPPMAPNQISRKKRSNPMPTKIKVIGPKGPKVIAPKPAHEANDTEDTDAVTDTATEDTVLKESAPLPAPDTTAVAAPIATDPPSTPPPTEPIAGTVVAPVADTPVTEPPQPPPQEATAPVAGAQAVPDAASAPPSSDAQPVSEPPAPVVDAGAAQPIPEPISTADFVD</sequence>
<name>A0A7R9MGQ7_9ACAR</name>
<dbReference type="GO" id="GO:0019695">
    <property type="term" value="P:choline metabolic process"/>
    <property type="evidence" value="ECO:0007669"/>
    <property type="project" value="TreeGrafter"/>
</dbReference>
<dbReference type="InterPro" id="IPR029058">
    <property type="entry name" value="AB_hydrolase_fold"/>
</dbReference>
<dbReference type="EMBL" id="CAJPVJ010018709">
    <property type="protein sequence ID" value="CAG2177046.1"/>
    <property type="molecule type" value="Genomic_DNA"/>
</dbReference>
<keyword evidence="4" id="KW-0325">Glycoprotein</keyword>
<accession>A0A7R9MGQ7</accession>
<feature type="compositionally biased region" description="Low complexity" evidence="5">
    <location>
        <begin position="502"/>
        <end position="516"/>
    </location>
</feature>
<dbReference type="Pfam" id="PF00135">
    <property type="entry name" value="COesterase"/>
    <property type="match status" value="1"/>
</dbReference>
<evidence type="ECO:0000313" key="7">
    <source>
        <dbReference type="EMBL" id="CAD7659908.1"/>
    </source>
</evidence>